<proteinExistence type="predicted"/>
<keyword evidence="1" id="KW-0732">Signal</keyword>
<sequence length="136" mass="13646">MTVRNLTLALALSLGACASLPPSYINPDLGAGDAPVLAQGVAGFVTLQGGEGSVAIQAPPGDSQIADQVERAVRAAGITVAPNGQRHLSYQIDVRLGGALVRVVLDGARGARAYTRTRDGSLAPAGPYSVTLGGAL</sequence>
<comment type="caution">
    <text evidence="2">The sequence shown here is derived from an EMBL/GenBank/DDBJ whole genome shotgun (WGS) entry which is preliminary data.</text>
</comment>
<evidence type="ECO:0000256" key="1">
    <source>
        <dbReference type="SAM" id="SignalP"/>
    </source>
</evidence>
<feature type="chain" id="PRO_5045061440" evidence="1">
    <location>
        <begin position="19"/>
        <end position="136"/>
    </location>
</feature>
<evidence type="ECO:0000313" key="2">
    <source>
        <dbReference type="EMBL" id="MFC0389138.1"/>
    </source>
</evidence>
<feature type="signal peptide" evidence="1">
    <location>
        <begin position="1"/>
        <end position="18"/>
    </location>
</feature>
<accession>A0ABV6IZU3</accession>
<dbReference type="RefSeq" id="WP_377056232.1">
    <property type="nucleotide sequence ID" value="NZ_JBHLVZ010000094.1"/>
</dbReference>
<protein>
    <submittedName>
        <fullName evidence="2">Uncharacterized protein</fullName>
    </submittedName>
</protein>
<dbReference type="Proteomes" id="UP001589789">
    <property type="component" value="Unassembled WGS sequence"/>
</dbReference>
<reference evidence="2 3" key="1">
    <citation type="submission" date="2024-09" db="EMBL/GenBank/DDBJ databases">
        <authorList>
            <person name="Sun Q."/>
            <person name="Mori K."/>
        </authorList>
    </citation>
    <scope>NUCLEOTIDE SEQUENCE [LARGE SCALE GENOMIC DNA]</scope>
    <source>
        <strain evidence="2 3">CCM 7468</strain>
    </source>
</reference>
<gene>
    <name evidence="2" type="ORF">ACFFIC_26835</name>
</gene>
<keyword evidence="3" id="KW-1185">Reference proteome</keyword>
<dbReference type="EMBL" id="JBHLVZ010000094">
    <property type="protein sequence ID" value="MFC0389138.1"/>
    <property type="molecule type" value="Genomic_DNA"/>
</dbReference>
<organism evidence="2 3">
    <name type="scientific">Muricoccus vinaceus</name>
    <dbReference type="NCBI Taxonomy" id="424704"/>
    <lineage>
        <taxon>Bacteria</taxon>
        <taxon>Pseudomonadati</taxon>
        <taxon>Pseudomonadota</taxon>
        <taxon>Alphaproteobacteria</taxon>
        <taxon>Acetobacterales</taxon>
        <taxon>Roseomonadaceae</taxon>
        <taxon>Muricoccus</taxon>
    </lineage>
</organism>
<evidence type="ECO:0000313" key="3">
    <source>
        <dbReference type="Proteomes" id="UP001589789"/>
    </source>
</evidence>
<dbReference type="PROSITE" id="PS51257">
    <property type="entry name" value="PROKAR_LIPOPROTEIN"/>
    <property type="match status" value="1"/>
</dbReference>
<name>A0ABV6IZU3_9PROT</name>